<proteinExistence type="predicted"/>
<dbReference type="EMBL" id="BPVZ01000133">
    <property type="protein sequence ID" value="GKV39327.1"/>
    <property type="molecule type" value="Genomic_DNA"/>
</dbReference>
<name>A0AAV5LS46_9ROSI</name>
<gene>
    <name evidence="1" type="ORF">SLEP1_g47114</name>
</gene>
<keyword evidence="2" id="KW-1185">Reference proteome</keyword>
<protein>
    <submittedName>
        <fullName evidence="1">Uncharacterized protein</fullName>
    </submittedName>
</protein>
<organism evidence="1 2">
    <name type="scientific">Rubroshorea leprosula</name>
    <dbReference type="NCBI Taxonomy" id="152421"/>
    <lineage>
        <taxon>Eukaryota</taxon>
        <taxon>Viridiplantae</taxon>
        <taxon>Streptophyta</taxon>
        <taxon>Embryophyta</taxon>
        <taxon>Tracheophyta</taxon>
        <taxon>Spermatophyta</taxon>
        <taxon>Magnoliopsida</taxon>
        <taxon>eudicotyledons</taxon>
        <taxon>Gunneridae</taxon>
        <taxon>Pentapetalae</taxon>
        <taxon>rosids</taxon>
        <taxon>malvids</taxon>
        <taxon>Malvales</taxon>
        <taxon>Dipterocarpaceae</taxon>
        <taxon>Rubroshorea</taxon>
    </lineage>
</organism>
<dbReference type="Proteomes" id="UP001054252">
    <property type="component" value="Unassembled WGS sequence"/>
</dbReference>
<sequence length="34" mass="3868">MLLLEFIDGCNNRTQLLSRHNSSSLSQIYPSKTT</sequence>
<accession>A0AAV5LS46</accession>
<evidence type="ECO:0000313" key="1">
    <source>
        <dbReference type="EMBL" id="GKV39327.1"/>
    </source>
</evidence>
<reference evidence="1 2" key="1">
    <citation type="journal article" date="2021" name="Commun. Biol.">
        <title>The genome of Shorea leprosula (Dipterocarpaceae) highlights the ecological relevance of drought in aseasonal tropical rainforests.</title>
        <authorList>
            <person name="Ng K.K.S."/>
            <person name="Kobayashi M.J."/>
            <person name="Fawcett J.A."/>
            <person name="Hatakeyama M."/>
            <person name="Paape T."/>
            <person name="Ng C.H."/>
            <person name="Ang C.C."/>
            <person name="Tnah L.H."/>
            <person name="Lee C.T."/>
            <person name="Nishiyama T."/>
            <person name="Sese J."/>
            <person name="O'Brien M.J."/>
            <person name="Copetti D."/>
            <person name="Mohd Noor M.I."/>
            <person name="Ong R.C."/>
            <person name="Putra M."/>
            <person name="Sireger I.Z."/>
            <person name="Indrioko S."/>
            <person name="Kosugi Y."/>
            <person name="Izuno A."/>
            <person name="Isagi Y."/>
            <person name="Lee S.L."/>
            <person name="Shimizu K.K."/>
        </authorList>
    </citation>
    <scope>NUCLEOTIDE SEQUENCE [LARGE SCALE GENOMIC DNA]</scope>
    <source>
        <strain evidence="1">214</strain>
    </source>
</reference>
<comment type="caution">
    <text evidence="1">The sequence shown here is derived from an EMBL/GenBank/DDBJ whole genome shotgun (WGS) entry which is preliminary data.</text>
</comment>
<dbReference type="AlphaFoldDB" id="A0AAV5LS46"/>
<evidence type="ECO:0000313" key="2">
    <source>
        <dbReference type="Proteomes" id="UP001054252"/>
    </source>
</evidence>